<accession>A0A2P2N261</accession>
<proteinExistence type="predicted"/>
<evidence type="ECO:0000313" key="1">
    <source>
        <dbReference type="EMBL" id="MBX36563.1"/>
    </source>
</evidence>
<sequence length="41" mass="4795">MCLLLCISLDDRCLFTLINFSWWVNKIGRIMLGGWFDVDSV</sequence>
<name>A0A2P2N261_RHIMU</name>
<dbReference type="AlphaFoldDB" id="A0A2P2N261"/>
<reference evidence="1" key="1">
    <citation type="submission" date="2018-02" db="EMBL/GenBank/DDBJ databases">
        <title>Rhizophora mucronata_Transcriptome.</title>
        <authorList>
            <person name="Meera S.P."/>
            <person name="Sreeshan A."/>
            <person name="Augustine A."/>
        </authorList>
    </citation>
    <scope>NUCLEOTIDE SEQUENCE</scope>
    <source>
        <tissue evidence="1">Leaf</tissue>
    </source>
</reference>
<organism evidence="1">
    <name type="scientific">Rhizophora mucronata</name>
    <name type="common">Asiatic mangrove</name>
    <dbReference type="NCBI Taxonomy" id="61149"/>
    <lineage>
        <taxon>Eukaryota</taxon>
        <taxon>Viridiplantae</taxon>
        <taxon>Streptophyta</taxon>
        <taxon>Embryophyta</taxon>
        <taxon>Tracheophyta</taxon>
        <taxon>Spermatophyta</taxon>
        <taxon>Magnoliopsida</taxon>
        <taxon>eudicotyledons</taxon>
        <taxon>Gunneridae</taxon>
        <taxon>Pentapetalae</taxon>
        <taxon>rosids</taxon>
        <taxon>fabids</taxon>
        <taxon>Malpighiales</taxon>
        <taxon>Rhizophoraceae</taxon>
        <taxon>Rhizophora</taxon>
    </lineage>
</organism>
<dbReference type="EMBL" id="GGEC01056079">
    <property type="protein sequence ID" value="MBX36563.1"/>
    <property type="molecule type" value="Transcribed_RNA"/>
</dbReference>
<protein>
    <submittedName>
        <fullName evidence="1">Uncharacterized protein</fullName>
    </submittedName>
</protein>